<dbReference type="Proteomes" id="UP000012164">
    <property type="component" value="Unassembled WGS sequence"/>
</dbReference>
<proteinExistence type="predicted"/>
<accession>A0A0F6IGZ4</accession>
<dbReference type="EMBL" id="AKWR02000090">
    <property type="protein sequence ID" value="EMJ37319.1"/>
    <property type="molecule type" value="Genomic_DNA"/>
</dbReference>
<evidence type="ECO:0000313" key="3">
    <source>
        <dbReference type="Proteomes" id="UP000012164"/>
    </source>
</evidence>
<organism evidence="2 3">
    <name type="scientific">Leptospira interrogans str. FPW1039</name>
    <dbReference type="NCBI Taxonomy" id="1193040"/>
    <lineage>
        <taxon>Bacteria</taxon>
        <taxon>Pseudomonadati</taxon>
        <taxon>Spirochaetota</taxon>
        <taxon>Spirochaetia</taxon>
        <taxon>Leptospirales</taxon>
        <taxon>Leptospiraceae</taxon>
        <taxon>Leptospira</taxon>
    </lineage>
</organism>
<reference evidence="2 3" key="1">
    <citation type="submission" date="2013-01" db="EMBL/GenBank/DDBJ databases">
        <authorList>
            <person name="Harkins D.M."/>
            <person name="Durkin A.S."/>
            <person name="Brinkac L.M."/>
            <person name="Haft D.H."/>
            <person name="Selengut J.D."/>
            <person name="Sanka R."/>
            <person name="DePew J."/>
            <person name="Purushe J."/>
            <person name="Peacock S.J."/>
            <person name="Thaipadungpanit J."/>
            <person name="Wuthiekanun V.W."/>
            <person name="Day N.P."/>
            <person name="Vinetz J.M."/>
            <person name="Sutton G.G."/>
            <person name="Nierman W.C."/>
            <person name="Fouts D.E."/>
        </authorList>
    </citation>
    <scope>NUCLEOTIDE SEQUENCE [LARGE SCALE GENOMIC DNA]</scope>
    <source>
        <strain evidence="2 3">FPW1039</strain>
    </source>
</reference>
<evidence type="ECO:0000256" key="1">
    <source>
        <dbReference type="SAM" id="Coils"/>
    </source>
</evidence>
<comment type="caution">
    <text evidence="2">The sequence shown here is derived from an EMBL/GenBank/DDBJ whole genome shotgun (WGS) entry which is preliminary data.</text>
</comment>
<keyword evidence="1" id="KW-0175">Coiled coil</keyword>
<evidence type="ECO:0000313" key="2">
    <source>
        <dbReference type="EMBL" id="EMJ37319.1"/>
    </source>
</evidence>
<sequence length="41" mass="5111">MVFLRKYNLIEDHEEFINELKIEMISLEKKHGQKNQEEQDY</sequence>
<protein>
    <submittedName>
        <fullName evidence="2">Uncharacterized protein</fullName>
    </submittedName>
</protein>
<gene>
    <name evidence="2" type="ORF">LEP1GSC079_0217</name>
</gene>
<dbReference type="AlphaFoldDB" id="A0A0F6IGZ4"/>
<feature type="coiled-coil region" evidence="1">
    <location>
        <begin position="10"/>
        <end position="37"/>
    </location>
</feature>
<name>A0A0F6IGZ4_LEPIR</name>